<keyword evidence="5" id="KW-1185">Reference proteome</keyword>
<dbReference type="Proteomes" id="UP000019249">
    <property type="component" value="Unassembled WGS sequence"/>
</dbReference>
<keyword evidence="2" id="KW-0175">Coiled coil</keyword>
<comment type="caution">
    <text evidence="4">The sequence shown here is derived from an EMBL/GenBank/DDBJ whole genome shotgun (WGS) entry which is preliminary data.</text>
</comment>
<dbReference type="PANTHER" id="PTHR39160:SF4">
    <property type="entry name" value="RESUSCITATION-PROMOTING FACTOR RPFB"/>
    <property type="match status" value="1"/>
</dbReference>
<dbReference type="Pfam" id="PF06725">
    <property type="entry name" value="3D"/>
    <property type="match status" value="1"/>
</dbReference>
<reference evidence="4 5" key="1">
    <citation type="journal article" date="2014" name="Int. J. Syst. Evol. Microbiol.">
        <title>Listeria floridensis sp. nov., Listeria aquatica sp. nov., Listeria cornellensis sp. nov., Listeria riparia sp. nov. and Listeria grandensis sp. nov., from agricultural and natural environments.</title>
        <authorList>
            <person name="den Bakker H.C."/>
            <person name="Warchocki S."/>
            <person name="Wright E.M."/>
            <person name="Allred A.F."/>
            <person name="Ahlstrom C."/>
            <person name="Manuel C.S."/>
            <person name="Stasiewicz M.J."/>
            <person name="Burrell A."/>
            <person name="Roof S."/>
            <person name="Strawn L."/>
            <person name="Fortes E.D."/>
            <person name="Nightingale K.K."/>
            <person name="Kephart D."/>
            <person name="Wiedmann M."/>
        </authorList>
    </citation>
    <scope>NUCLEOTIDE SEQUENCE [LARGE SCALE GENOMIC DNA]</scope>
    <source>
        <strain evidence="4 5">FSL S10-1187</strain>
    </source>
</reference>
<evidence type="ECO:0000259" key="3">
    <source>
        <dbReference type="Pfam" id="PF06725"/>
    </source>
</evidence>
<dbReference type="InterPro" id="IPR051933">
    <property type="entry name" value="Resuscitation_pf_RpfB"/>
</dbReference>
<dbReference type="EMBL" id="AODF01000054">
    <property type="protein sequence ID" value="EUJ25247.1"/>
    <property type="molecule type" value="Genomic_DNA"/>
</dbReference>
<dbReference type="PANTHER" id="PTHR39160">
    <property type="entry name" value="CELL WALL-BINDING PROTEIN YOCH"/>
    <property type="match status" value="1"/>
</dbReference>
<feature type="coiled-coil region" evidence="2">
    <location>
        <begin position="31"/>
        <end position="58"/>
    </location>
</feature>
<proteinExistence type="predicted"/>
<evidence type="ECO:0000256" key="2">
    <source>
        <dbReference type="SAM" id="Coils"/>
    </source>
</evidence>
<organism evidence="4 5">
    <name type="scientific">Listeria floridensis FSL S10-1187</name>
    <dbReference type="NCBI Taxonomy" id="1265817"/>
    <lineage>
        <taxon>Bacteria</taxon>
        <taxon>Bacillati</taxon>
        <taxon>Bacillota</taxon>
        <taxon>Bacilli</taxon>
        <taxon>Bacillales</taxon>
        <taxon>Listeriaceae</taxon>
        <taxon>Listeria</taxon>
    </lineage>
</organism>
<protein>
    <submittedName>
        <fullName evidence="4">SPBc2 prophage-derived protein yorM</fullName>
    </submittedName>
</protein>
<dbReference type="CDD" id="cd22784">
    <property type="entry name" value="DPBB_MltA_YuiC-like"/>
    <property type="match status" value="1"/>
</dbReference>
<evidence type="ECO:0000256" key="1">
    <source>
        <dbReference type="ARBA" id="ARBA00022729"/>
    </source>
</evidence>
<sequence length="184" mass="19971">MTSPAPQIPSIEASQLANQVAPNALAWQAENEQLHSILSSKNEEIQNLKNKLHALQNEQPEVKKPLSIQKNNQAEASASPASGWQSGEFTAYYPANDAMQGGGITAKGDNLYKSIYYQGYRVIAAPPSVPFNSIVEIKVSGQTVEGIVRDRGGAIKGNKFDLAYPDKSSAVNFGRQQGSWRLIK</sequence>
<evidence type="ECO:0000313" key="5">
    <source>
        <dbReference type="Proteomes" id="UP000019249"/>
    </source>
</evidence>
<keyword evidence="1" id="KW-0732">Signal</keyword>
<evidence type="ECO:0000313" key="4">
    <source>
        <dbReference type="EMBL" id="EUJ25247.1"/>
    </source>
</evidence>
<gene>
    <name evidence="4" type="ORF">MFLO_15578</name>
</gene>
<dbReference type="RefSeq" id="WP_162148167.1">
    <property type="nucleotide sequence ID" value="NZ_AODF01000054.1"/>
</dbReference>
<accession>A0ABP3ATQ1</accession>
<feature type="domain" description="3D" evidence="3">
    <location>
        <begin position="121"/>
        <end position="179"/>
    </location>
</feature>
<name>A0ABP3ATQ1_9LIST</name>
<dbReference type="InterPro" id="IPR010611">
    <property type="entry name" value="3D_dom"/>
</dbReference>